<proteinExistence type="predicted"/>
<accession>A0AAE9DA90</accession>
<feature type="coiled-coil region" evidence="1">
    <location>
        <begin position="760"/>
        <end position="794"/>
    </location>
</feature>
<sequence length="1014" mass="119292">MTKTKKARQRELIEDSLDDLFNDSETISLSPIQSLPLEKPTSSRQERHRIQEITHLDEDVPVVSSLPTGTFMCRDDARFGDYESDKEEKDRIFKEDLDSYTSFDSSRSFEPADIPLTPFERLYEPREACYWDAQVFADFESESRELERFMDQHDLARASNASRRITKAENVKAVLPRFSAAEIKNRMENRDIKDLFGYFAMLPHPFSKSIKSRDERKIDLMGKYSEYFNYFNYANRPGSHAMAKHMAIQNKLVELQAFLDDPEGRPPPAPEINVPVRRIGPSKRPKPVILIDESSQRRRVVIPDDDLVISVNIQEQQPCTSEAIFEKRVVADEGDVRIPKKVRKEQRSSDDQPPGVTRKVVRNIDPSCEREILLRQQRKEAAMKREAEHFENQKRVNEEHERQAAAERAEYQRRREEKDRMRAERIREQEQHEEELRQERIKKAEAHKKATEAAEAMRKKREEEKKQREVAEEFEKLKQRLDIEAREQEERMAAEKKLPVPEPIDTTSFQCLRVKMPNDWSKRKDAYYNRYEWPSDAAQREIERMSIPRGTDQGFIDIPWQDYPGTRLIPLFIPPSYARRSASSSASSNLSSARSPALPVTPVYIPGDTQLLDKLVSEIKELMGPARKNIANHISLTGEEVDYQKIPLHKLRSCFVYPFFLSEGLYWPLFFMLDDTSTATHVEALTVCNTFSGRHASKYLLTTTAQEDSAAKKFDSTYHDCAGPWHEYSQKPGRFSQRIGYKAHLRSSTLSFEEERDRARKKLKNDFANERREEDELEHMMDDFRRRKDDNRNELRKHFTLHLRQLVKDARLDVFSLKETFSDYDRNVVNHPGTRTTPIEYWWHIHGYRLFLKTRDEEYGTFMHRACADYEKLLERKGSTGATAYKFSEWAFTPMLASLHYQSKYAPYDVFSSKDMKVLADRYKQYNGMLKEKKFHFDKLFEICKLTDLDKKQWTILNDQLVSHFRQFPAIFTLIFNTNGALIHRVDYVVDNIMNTDFKDRNNMWNVARNARHE</sequence>
<gene>
    <name evidence="3" type="ORF">L3Y34_000758</name>
</gene>
<feature type="region of interest" description="Disordered" evidence="2">
    <location>
        <begin position="379"/>
        <end position="470"/>
    </location>
</feature>
<evidence type="ECO:0000313" key="3">
    <source>
        <dbReference type="EMBL" id="ULT99686.1"/>
    </source>
</evidence>
<evidence type="ECO:0000313" key="4">
    <source>
        <dbReference type="Proteomes" id="UP000827892"/>
    </source>
</evidence>
<evidence type="ECO:0000256" key="1">
    <source>
        <dbReference type="SAM" id="Coils"/>
    </source>
</evidence>
<name>A0AAE9DA90_CAEBR</name>
<reference evidence="3 4" key="1">
    <citation type="submission" date="2022-05" db="EMBL/GenBank/DDBJ databases">
        <title>Chromosome-level reference genomes for two strains of Caenorhabditis briggsae: an improved platform for comparative genomics.</title>
        <authorList>
            <person name="Stevens L."/>
            <person name="Andersen E.C."/>
        </authorList>
    </citation>
    <scope>NUCLEOTIDE SEQUENCE [LARGE SCALE GENOMIC DNA]</scope>
    <source>
        <strain evidence="3">QX1410_ONT</strain>
        <tissue evidence="3">Whole-organism</tissue>
    </source>
</reference>
<keyword evidence="1" id="KW-0175">Coiled coil</keyword>
<feature type="region of interest" description="Disordered" evidence="2">
    <location>
        <begin position="339"/>
        <end position="363"/>
    </location>
</feature>
<dbReference type="Proteomes" id="UP000827892">
    <property type="component" value="Chromosome III"/>
</dbReference>
<dbReference type="EMBL" id="CP090893">
    <property type="protein sequence ID" value="ULT99686.1"/>
    <property type="molecule type" value="Genomic_DNA"/>
</dbReference>
<protein>
    <submittedName>
        <fullName evidence="3">Uncharacterized protein</fullName>
    </submittedName>
</protein>
<evidence type="ECO:0000256" key="2">
    <source>
        <dbReference type="SAM" id="MobiDB-lite"/>
    </source>
</evidence>
<organism evidence="3 4">
    <name type="scientific">Caenorhabditis briggsae</name>
    <dbReference type="NCBI Taxonomy" id="6238"/>
    <lineage>
        <taxon>Eukaryota</taxon>
        <taxon>Metazoa</taxon>
        <taxon>Ecdysozoa</taxon>
        <taxon>Nematoda</taxon>
        <taxon>Chromadorea</taxon>
        <taxon>Rhabditida</taxon>
        <taxon>Rhabditina</taxon>
        <taxon>Rhabditomorpha</taxon>
        <taxon>Rhabditoidea</taxon>
        <taxon>Rhabditidae</taxon>
        <taxon>Peloderinae</taxon>
        <taxon>Caenorhabditis</taxon>
    </lineage>
</organism>
<dbReference type="AlphaFoldDB" id="A0AAE9DA90"/>